<protein>
    <submittedName>
        <fullName evidence="1">Uncharacterized protein</fullName>
    </submittedName>
</protein>
<evidence type="ECO:0000313" key="1">
    <source>
        <dbReference type="EMBL" id="KKL10657.1"/>
    </source>
</evidence>
<accession>A0A0F9BA23</accession>
<dbReference type="EMBL" id="LAZR01041972">
    <property type="protein sequence ID" value="KKL10657.1"/>
    <property type="molecule type" value="Genomic_DNA"/>
</dbReference>
<proteinExistence type="predicted"/>
<gene>
    <name evidence="1" type="ORF">LCGC14_2553650</name>
</gene>
<organism evidence="1">
    <name type="scientific">marine sediment metagenome</name>
    <dbReference type="NCBI Taxonomy" id="412755"/>
    <lineage>
        <taxon>unclassified sequences</taxon>
        <taxon>metagenomes</taxon>
        <taxon>ecological metagenomes</taxon>
    </lineage>
</organism>
<reference evidence="1" key="1">
    <citation type="journal article" date="2015" name="Nature">
        <title>Complex archaea that bridge the gap between prokaryotes and eukaryotes.</title>
        <authorList>
            <person name="Spang A."/>
            <person name="Saw J.H."/>
            <person name="Jorgensen S.L."/>
            <person name="Zaremba-Niedzwiedzka K."/>
            <person name="Martijn J."/>
            <person name="Lind A.E."/>
            <person name="van Eijk R."/>
            <person name="Schleper C."/>
            <person name="Guy L."/>
            <person name="Ettema T.J."/>
        </authorList>
    </citation>
    <scope>NUCLEOTIDE SEQUENCE</scope>
</reference>
<feature type="non-terminal residue" evidence="1">
    <location>
        <position position="283"/>
    </location>
</feature>
<sequence>MKYLLFILILYSTTLSGQKIKISELPEATAATGDDPIIMNDGSTTKQISKHLFQKTLRDSLLSVLDSIQISTDTAAVHLDTLQKHRDDIQIVTSLATTYTYNATRLNVVDSDGFTGHVDSLFAVDGDVVQVEEATGVPGFDIRITYSGVLSFNNIEIYHYYHGGALHSIHTQLWNPNTSAWVQVGEFSDEGQFDFNNIGILNGADYIDDDSVIVRLYHDDAGNPSHFLELEYMVIKQQPSMGGGGVTDHFALQNKGNIPHVGLEEDISDNVATDADLRDSIVN</sequence>
<dbReference type="AlphaFoldDB" id="A0A0F9BA23"/>
<comment type="caution">
    <text evidence="1">The sequence shown here is derived from an EMBL/GenBank/DDBJ whole genome shotgun (WGS) entry which is preliminary data.</text>
</comment>
<name>A0A0F9BA23_9ZZZZ</name>